<proteinExistence type="predicted"/>
<sequence length="178" mass="19743">MPRDRKRILVVDGYNVLRSGSRYRLVPDPDYTDDAFNRARETLINDVVHFAGREWRATVVFDGGGNRFSKGNPDFVGGVRVVFSPAGSSADRIIEKIAREGRENGFEVMVVTSDATIQDTVFGLGVDRMSAEGFCRDVGRYFEEARLDEAPRVAKKNTVAGRIDAATLAKLKALRDGR</sequence>
<dbReference type="PANTHER" id="PTHR34547">
    <property type="entry name" value="YACP-LIKE NYN DOMAIN PROTEIN"/>
    <property type="match status" value="1"/>
</dbReference>
<evidence type="ECO:0000313" key="2">
    <source>
        <dbReference type="Proteomes" id="UP000031121"/>
    </source>
</evidence>
<dbReference type="HOGENOM" id="CLU_101326_0_0_11"/>
<dbReference type="EMBL" id="CP009302">
    <property type="protein sequence ID" value="AJC12254.1"/>
    <property type="molecule type" value="Genomic_DNA"/>
</dbReference>
<dbReference type="OrthoDB" id="3173322at2"/>
<keyword evidence="2" id="KW-1185">Reference proteome</keyword>
<organism evidence="1 2">
    <name type="scientific">Berryella intestinalis</name>
    <dbReference type="NCBI Taxonomy" id="1531429"/>
    <lineage>
        <taxon>Bacteria</taxon>
        <taxon>Bacillati</taxon>
        <taxon>Actinomycetota</taxon>
        <taxon>Coriobacteriia</taxon>
        <taxon>Eggerthellales</taxon>
        <taxon>Eggerthellaceae</taxon>
        <taxon>Berryella</taxon>
    </lineage>
</organism>
<reference evidence="2" key="1">
    <citation type="submission" date="2014-08" db="EMBL/GenBank/DDBJ databases">
        <title>Coriobacteriaceae sp. complete genome.</title>
        <authorList>
            <person name="Looft T."/>
            <person name="Bayles D.O."/>
            <person name="Stanton T.B."/>
        </authorList>
    </citation>
    <scope>NUCLEOTIDE SEQUENCE [LARGE SCALE GENOMIC DNA]</scope>
    <source>
        <strain evidence="2">68-1-3</strain>
    </source>
</reference>
<dbReference type="AlphaFoldDB" id="A0A0A8B4I4"/>
<gene>
    <name evidence="1" type="ORF">JI75_05840</name>
</gene>
<dbReference type="CDD" id="cd10912">
    <property type="entry name" value="PIN_YacP-like"/>
    <property type="match status" value="1"/>
</dbReference>
<reference evidence="1 2" key="2">
    <citation type="journal article" date="2015" name="Genome Announc.">
        <title>Complete Genome Sequence of Coriobacteriaceae Strain 68-1-3, a Novel Mucus-Degrading Isolate from the Swine Intestinal Tract.</title>
        <authorList>
            <person name="Looft T."/>
            <person name="Bayles D.O."/>
            <person name="Alt D.P."/>
            <person name="Stanton T.B."/>
        </authorList>
    </citation>
    <scope>NUCLEOTIDE SEQUENCE [LARGE SCALE GENOMIC DNA]</scope>
    <source>
        <strain evidence="1 2">68-1-3</strain>
    </source>
</reference>
<accession>A0A0A8B4I4</accession>
<protein>
    <submittedName>
        <fullName evidence="1">RNA-binding protein</fullName>
    </submittedName>
</protein>
<name>A0A0A8B4I4_9ACTN</name>
<dbReference type="Proteomes" id="UP000031121">
    <property type="component" value="Chromosome"/>
</dbReference>
<dbReference type="RefSeq" id="WP_039689442.1">
    <property type="nucleotide sequence ID" value="NZ_CP009302.1"/>
</dbReference>
<evidence type="ECO:0000313" key="1">
    <source>
        <dbReference type="EMBL" id="AJC12254.1"/>
    </source>
</evidence>
<dbReference type="PANTHER" id="PTHR34547:SF1">
    <property type="entry name" value="YACP-LIKE NYN DOMAIN PROTEIN"/>
    <property type="match status" value="1"/>
</dbReference>
<dbReference type="Pfam" id="PF05991">
    <property type="entry name" value="NYN_YacP"/>
    <property type="match status" value="1"/>
</dbReference>
<dbReference type="KEGG" id="cbac:JI75_05840"/>
<dbReference type="STRING" id="1531429.JI75_05840"/>
<dbReference type="InterPro" id="IPR010298">
    <property type="entry name" value="YacP-like"/>
</dbReference>